<keyword evidence="2" id="KW-0238">DNA-binding</keyword>
<dbReference type="PROSITE" id="PS50987">
    <property type="entry name" value="HTH_ARSR_2"/>
    <property type="match status" value="1"/>
</dbReference>
<dbReference type="GO" id="GO:0003677">
    <property type="term" value="F:DNA binding"/>
    <property type="evidence" value="ECO:0007669"/>
    <property type="project" value="UniProtKB-KW"/>
</dbReference>
<organism evidence="5 6">
    <name type="scientific">Orenia metallireducens</name>
    <dbReference type="NCBI Taxonomy" id="1413210"/>
    <lineage>
        <taxon>Bacteria</taxon>
        <taxon>Bacillati</taxon>
        <taxon>Bacillota</taxon>
        <taxon>Clostridia</taxon>
        <taxon>Halanaerobiales</taxon>
        <taxon>Halobacteroidaceae</taxon>
        <taxon>Orenia</taxon>
    </lineage>
</organism>
<dbReference type="PANTHER" id="PTHR43132:SF2">
    <property type="entry name" value="ARSENICAL RESISTANCE OPERON REPRESSOR ARSR-RELATED"/>
    <property type="match status" value="1"/>
</dbReference>
<feature type="domain" description="HTH arsR-type" evidence="4">
    <location>
        <begin position="6"/>
        <end position="101"/>
    </location>
</feature>
<dbReference type="CDD" id="cd00090">
    <property type="entry name" value="HTH_ARSR"/>
    <property type="match status" value="1"/>
</dbReference>
<keyword evidence="6" id="KW-1185">Reference proteome</keyword>
<dbReference type="InterPro" id="IPR036390">
    <property type="entry name" value="WH_DNA-bd_sf"/>
</dbReference>
<dbReference type="PANTHER" id="PTHR43132">
    <property type="entry name" value="ARSENICAL RESISTANCE OPERON REPRESSOR ARSR-RELATED"/>
    <property type="match status" value="1"/>
</dbReference>
<protein>
    <submittedName>
        <fullName evidence="5">Transcriptional regulator, ArsR family</fullName>
    </submittedName>
</protein>
<dbReference type="Gene3D" id="1.10.10.10">
    <property type="entry name" value="Winged helix-like DNA-binding domain superfamily/Winged helix DNA-binding domain"/>
    <property type="match status" value="1"/>
</dbReference>
<keyword evidence="3" id="KW-0804">Transcription</keyword>
<dbReference type="EMBL" id="OBDZ01000019">
    <property type="protein sequence ID" value="SNY35153.1"/>
    <property type="molecule type" value="Genomic_DNA"/>
</dbReference>
<evidence type="ECO:0000313" key="6">
    <source>
        <dbReference type="Proteomes" id="UP000219573"/>
    </source>
</evidence>
<evidence type="ECO:0000313" key="5">
    <source>
        <dbReference type="EMBL" id="SNY35153.1"/>
    </source>
</evidence>
<dbReference type="AlphaFoldDB" id="A0A285HHS2"/>
<keyword evidence="1" id="KW-0805">Transcription regulation</keyword>
<gene>
    <name evidence="5" type="ORF">SAMN06265827_11943</name>
</gene>
<evidence type="ECO:0000256" key="2">
    <source>
        <dbReference type="ARBA" id="ARBA00023125"/>
    </source>
</evidence>
<evidence type="ECO:0000256" key="3">
    <source>
        <dbReference type="ARBA" id="ARBA00023163"/>
    </source>
</evidence>
<dbReference type="InterPro" id="IPR001845">
    <property type="entry name" value="HTH_ArsR_DNA-bd_dom"/>
</dbReference>
<dbReference type="SUPFAM" id="SSF46785">
    <property type="entry name" value="Winged helix' DNA-binding domain"/>
    <property type="match status" value="1"/>
</dbReference>
<dbReference type="Pfam" id="PF01022">
    <property type="entry name" value="HTH_5"/>
    <property type="match status" value="1"/>
</dbReference>
<accession>A0A285HHS2</accession>
<dbReference type="InterPro" id="IPR011991">
    <property type="entry name" value="ArsR-like_HTH"/>
</dbReference>
<evidence type="ECO:0000256" key="1">
    <source>
        <dbReference type="ARBA" id="ARBA00023015"/>
    </source>
</evidence>
<dbReference type="GO" id="GO:0003700">
    <property type="term" value="F:DNA-binding transcription factor activity"/>
    <property type="evidence" value="ECO:0007669"/>
    <property type="project" value="InterPro"/>
</dbReference>
<evidence type="ECO:0000259" key="4">
    <source>
        <dbReference type="PROSITE" id="PS50987"/>
    </source>
</evidence>
<proteinExistence type="predicted"/>
<dbReference type="PRINTS" id="PR00778">
    <property type="entry name" value="HTHARSR"/>
</dbReference>
<dbReference type="InterPro" id="IPR036388">
    <property type="entry name" value="WH-like_DNA-bd_sf"/>
</dbReference>
<dbReference type="Proteomes" id="UP000219573">
    <property type="component" value="Unassembled WGS sequence"/>
</dbReference>
<name>A0A285HHS2_9FIRM</name>
<dbReference type="SMART" id="SM00418">
    <property type="entry name" value="HTH_ARSR"/>
    <property type="match status" value="1"/>
</dbReference>
<reference evidence="6" key="1">
    <citation type="submission" date="2017-09" db="EMBL/GenBank/DDBJ databases">
        <authorList>
            <person name="Varghese N."/>
            <person name="Submissions S."/>
        </authorList>
    </citation>
    <scope>NUCLEOTIDE SEQUENCE [LARGE SCALE GENOMIC DNA]</scope>
    <source>
        <strain evidence="6">MSL47</strain>
    </source>
</reference>
<dbReference type="RefSeq" id="WP_253250764.1">
    <property type="nucleotide sequence ID" value="NZ_OBDZ01000019.1"/>
</dbReference>
<dbReference type="InterPro" id="IPR051011">
    <property type="entry name" value="Metal_resp_trans_reg"/>
</dbReference>
<sequence length="118" mass="13575">MVKIKKKQKYYKSRAKVAKALAHWARMMIVDILAEQEELCVCTLTELIDLSQASISKHLAVLKEVGIVSFRKEGLKVFYSLETPCVVDFFDCLDRVLAKDLKRRQKELKDLSNITKGE</sequence>
<dbReference type="NCBIfam" id="NF033788">
    <property type="entry name" value="HTH_metalloreg"/>
    <property type="match status" value="1"/>
</dbReference>